<accession>A0A1R0XBB8</accession>
<keyword evidence="2" id="KW-0645">Protease</keyword>
<evidence type="ECO:0000256" key="2">
    <source>
        <dbReference type="ARBA" id="ARBA00022670"/>
    </source>
</evidence>
<keyword evidence="3" id="KW-0378">Hydrolase</keyword>
<gene>
    <name evidence="6" type="ORF">BJP51_16705</name>
</gene>
<dbReference type="InterPro" id="IPR054613">
    <property type="entry name" value="Peptidase_S78_dom"/>
</dbReference>
<keyword evidence="1" id="KW-1188">Viral release from host cell</keyword>
<name>A0A1R0XBB8_9BACL</name>
<evidence type="ECO:0000259" key="5">
    <source>
        <dbReference type="Pfam" id="PF04586"/>
    </source>
</evidence>
<organism evidence="6 7">
    <name type="scientific">Paenibacillus odorifer</name>
    <dbReference type="NCBI Taxonomy" id="189426"/>
    <lineage>
        <taxon>Bacteria</taxon>
        <taxon>Bacillati</taxon>
        <taxon>Bacillota</taxon>
        <taxon>Bacilli</taxon>
        <taxon>Bacillales</taxon>
        <taxon>Paenibacillaceae</taxon>
        <taxon>Paenibacillus</taxon>
    </lineage>
</organism>
<dbReference type="AlphaFoldDB" id="A0A1R0XBB8"/>
<dbReference type="GO" id="GO:0008233">
    <property type="term" value="F:peptidase activity"/>
    <property type="evidence" value="ECO:0007669"/>
    <property type="project" value="UniProtKB-KW"/>
</dbReference>
<dbReference type="NCBIfam" id="TIGR01543">
    <property type="entry name" value="proheadase_HK97"/>
    <property type="match status" value="1"/>
</dbReference>
<feature type="compositionally biased region" description="Basic and acidic residues" evidence="4">
    <location>
        <begin position="166"/>
        <end position="180"/>
    </location>
</feature>
<evidence type="ECO:0000256" key="1">
    <source>
        <dbReference type="ARBA" id="ARBA00022612"/>
    </source>
</evidence>
<feature type="region of interest" description="Disordered" evidence="4">
    <location>
        <begin position="239"/>
        <end position="276"/>
    </location>
</feature>
<evidence type="ECO:0000256" key="3">
    <source>
        <dbReference type="ARBA" id="ARBA00022801"/>
    </source>
</evidence>
<evidence type="ECO:0000313" key="6">
    <source>
        <dbReference type="EMBL" id="OMD32217.1"/>
    </source>
</evidence>
<sequence>MKMTKEQRELLLQGSKLEVRREDGQPAKIIGYAVRWNQLSKPIFGMFQERFMSGAFSASLINPDVYASWQHNSSEVLGRTPNTLLVTEDELGLRYEITPPSWAEKYLETIERGDVRGSSFIFRAVREEWDESNEDMPIRTVHEAELYEVSPVTTPAYPQSSVGVRSAEETFHQRNQEQRADGTPSPAYAVGSEVQVSGTPHVEGHGKGQVREAVLTYAYGIVFEGMEDMGVHHWYTESELAAEAEADDEEEDIGEEKEPDDEAMRSLDMRLKKLNL</sequence>
<comment type="caution">
    <text evidence="6">The sequence shown here is derived from an EMBL/GenBank/DDBJ whole genome shotgun (WGS) entry which is preliminary data.</text>
</comment>
<feature type="compositionally biased region" description="Basic and acidic residues" evidence="4">
    <location>
        <begin position="262"/>
        <end position="276"/>
    </location>
</feature>
<feature type="compositionally biased region" description="Acidic residues" evidence="4">
    <location>
        <begin position="240"/>
        <end position="261"/>
    </location>
</feature>
<dbReference type="Pfam" id="PF04586">
    <property type="entry name" value="Peptidase_S78"/>
    <property type="match status" value="1"/>
</dbReference>
<evidence type="ECO:0000313" key="7">
    <source>
        <dbReference type="Proteomes" id="UP000187465"/>
    </source>
</evidence>
<dbReference type="EMBL" id="MKQP01000018">
    <property type="protein sequence ID" value="OMD32217.1"/>
    <property type="molecule type" value="Genomic_DNA"/>
</dbReference>
<proteinExistence type="predicted"/>
<protein>
    <recommendedName>
        <fullName evidence="5">Prohead serine protease domain-containing protein</fullName>
    </recommendedName>
</protein>
<dbReference type="InterPro" id="IPR006433">
    <property type="entry name" value="Prohead_protease"/>
</dbReference>
<evidence type="ECO:0000256" key="4">
    <source>
        <dbReference type="SAM" id="MobiDB-lite"/>
    </source>
</evidence>
<dbReference type="GO" id="GO:0006508">
    <property type="term" value="P:proteolysis"/>
    <property type="evidence" value="ECO:0007669"/>
    <property type="project" value="UniProtKB-KW"/>
</dbReference>
<reference evidence="6 7" key="1">
    <citation type="submission" date="2016-10" db="EMBL/GenBank/DDBJ databases">
        <title>Paenibacillus species isolates.</title>
        <authorList>
            <person name="Beno S.M."/>
        </authorList>
    </citation>
    <scope>NUCLEOTIDE SEQUENCE [LARGE SCALE GENOMIC DNA]</scope>
    <source>
        <strain evidence="6 7">FSL H7-0604</strain>
    </source>
</reference>
<feature type="region of interest" description="Disordered" evidence="4">
    <location>
        <begin position="157"/>
        <end position="188"/>
    </location>
</feature>
<dbReference type="Proteomes" id="UP000187465">
    <property type="component" value="Unassembled WGS sequence"/>
</dbReference>
<feature type="domain" description="Prohead serine protease" evidence="5">
    <location>
        <begin position="16"/>
        <end position="167"/>
    </location>
</feature>